<name>A0A1Z5KMJ1_FISSO</name>
<dbReference type="AlphaFoldDB" id="A0A1Z5KMJ1"/>
<dbReference type="SUPFAM" id="SSF52047">
    <property type="entry name" value="RNI-like"/>
    <property type="match status" value="1"/>
</dbReference>
<reference evidence="1 2" key="1">
    <citation type="journal article" date="2015" name="Plant Cell">
        <title>Oil accumulation by the oleaginous diatom Fistulifera solaris as revealed by the genome and transcriptome.</title>
        <authorList>
            <person name="Tanaka T."/>
            <person name="Maeda Y."/>
            <person name="Veluchamy A."/>
            <person name="Tanaka M."/>
            <person name="Abida H."/>
            <person name="Marechal E."/>
            <person name="Bowler C."/>
            <person name="Muto M."/>
            <person name="Sunaga Y."/>
            <person name="Tanaka M."/>
            <person name="Yoshino T."/>
            <person name="Taniguchi T."/>
            <person name="Fukuda Y."/>
            <person name="Nemoto M."/>
            <person name="Matsumoto M."/>
            <person name="Wong P.S."/>
            <person name="Aburatani S."/>
            <person name="Fujibuchi W."/>
        </authorList>
    </citation>
    <scope>NUCLEOTIDE SEQUENCE [LARGE SCALE GENOMIC DNA]</scope>
    <source>
        <strain evidence="1 2">JPCC DA0580</strain>
    </source>
</reference>
<proteinExistence type="predicted"/>
<comment type="caution">
    <text evidence="1">The sequence shown here is derived from an EMBL/GenBank/DDBJ whole genome shotgun (WGS) entry which is preliminary data.</text>
</comment>
<accession>A0A1Z5KMJ1</accession>
<keyword evidence="2" id="KW-1185">Reference proteome</keyword>
<dbReference type="Proteomes" id="UP000198406">
    <property type="component" value="Unassembled WGS sequence"/>
</dbReference>
<organism evidence="1 2">
    <name type="scientific">Fistulifera solaris</name>
    <name type="common">Oleaginous diatom</name>
    <dbReference type="NCBI Taxonomy" id="1519565"/>
    <lineage>
        <taxon>Eukaryota</taxon>
        <taxon>Sar</taxon>
        <taxon>Stramenopiles</taxon>
        <taxon>Ochrophyta</taxon>
        <taxon>Bacillariophyta</taxon>
        <taxon>Bacillariophyceae</taxon>
        <taxon>Bacillariophycidae</taxon>
        <taxon>Naviculales</taxon>
        <taxon>Naviculaceae</taxon>
        <taxon>Fistulifera</taxon>
    </lineage>
</organism>
<dbReference type="Gene3D" id="3.80.10.10">
    <property type="entry name" value="Ribonuclease Inhibitor"/>
    <property type="match status" value="1"/>
</dbReference>
<evidence type="ECO:0000313" key="1">
    <source>
        <dbReference type="EMBL" id="GAX27158.1"/>
    </source>
</evidence>
<dbReference type="InterPro" id="IPR032675">
    <property type="entry name" value="LRR_dom_sf"/>
</dbReference>
<evidence type="ECO:0000313" key="2">
    <source>
        <dbReference type="Proteomes" id="UP000198406"/>
    </source>
</evidence>
<dbReference type="InParanoid" id="A0A1Z5KMJ1"/>
<sequence length="221" mass="24744">MTLAYEVSSQTMKPSDFDALNISPKSLELTFYLYDVDWDELPMAFLKRTVQLGHLEQVTLRIVNRQQLPFQRSKVADVAKALCRAIHANPNLMYLNLGVPRYHSPTDCIDWSSQISKLVQVMAVHQGLRTVVLEHYSPTTEDYSHLEQLLSCNRNITVLDRFGTKISNGTGIDKLYALNAFFTGSAGLWKESTLIRTLLVGTTLVESASGNSIHCAAVVRP</sequence>
<dbReference type="EMBL" id="BDSP01000253">
    <property type="protein sequence ID" value="GAX27158.1"/>
    <property type="molecule type" value="Genomic_DNA"/>
</dbReference>
<gene>
    <name evidence="1" type="ORF">FisN_13Lu322</name>
</gene>
<protein>
    <submittedName>
        <fullName evidence="1">Uncharacterized protein</fullName>
    </submittedName>
</protein>